<reference evidence="1 2" key="1">
    <citation type="submission" date="2019-03" db="EMBL/GenBank/DDBJ databases">
        <title>The complete genome sequence of Swingsia samuiensis NBRC107927(T).</title>
        <authorList>
            <person name="Chua K.-O."/>
            <person name="Chan K.-G."/>
            <person name="See-Too W.-S."/>
        </authorList>
    </citation>
    <scope>NUCLEOTIDE SEQUENCE [LARGE SCALE GENOMIC DNA]</scope>
    <source>
        <strain evidence="1 2">AH83</strain>
    </source>
</reference>
<dbReference type="OrthoDB" id="7257195at2"/>
<protein>
    <submittedName>
        <fullName evidence="1">Uncharacterized protein</fullName>
    </submittedName>
</protein>
<dbReference type="RefSeq" id="WP_141461173.1">
    <property type="nucleotide sequence ID" value="NZ_CP038141.1"/>
</dbReference>
<accession>A0A4Y6UIA2</accession>
<dbReference type="Proteomes" id="UP000316313">
    <property type="component" value="Chromosome"/>
</dbReference>
<organism evidence="1 2">
    <name type="scientific">Swingsia samuiensis</name>
    <dbReference type="NCBI Taxonomy" id="1293412"/>
    <lineage>
        <taxon>Bacteria</taxon>
        <taxon>Pseudomonadati</taxon>
        <taxon>Pseudomonadota</taxon>
        <taxon>Alphaproteobacteria</taxon>
        <taxon>Acetobacterales</taxon>
        <taxon>Acetobacteraceae</taxon>
        <taxon>Swingsia</taxon>
    </lineage>
</organism>
<gene>
    <name evidence="1" type="ORF">E3D00_06975</name>
</gene>
<dbReference type="EMBL" id="CP038141">
    <property type="protein sequence ID" value="QDH17329.1"/>
    <property type="molecule type" value="Genomic_DNA"/>
</dbReference>
<dbReference type="KEGG" id="ssam:E3D00_06975"/>
<dbReference type="AlphaFoldDB" id="A0A4Y6UIA2"/>
<evidence type="ECO:0000313" key="1">
    <source>
        <dbReference type="EMBL" id="QDH17329.1"/>
    </source>
</evidence>
<keyword evidence="2" id="KW-1185">Reference proteome</keyword>
<evidence type="ECO:0000313" key="2">
    <source>
        <dbReference type="Proteomes" id="UP000316313"/>
    </source>
</evidence>
<name>A0A4Y6UIA2_9PROT</name>
<proteinExistence type="predicted"/>
<sequence>MKRSVLTFSLIAVIAGISAVGIHHAASVSVQHGLARFRESLPPGTTLTYSSAEPAIFARGVTLKDVVLQRGPQTFRACQVLLGHPTTTPDGKLSLSVLDITSGSLQTPKALLNVNSLHANHLITPLNFDLKHTPLNQLPEQISLGHGDVDHLSIKSADDKSSIGAALKISQIHIDDYANDKTVSFLLNDIQAIADIPSPKNIPVQSDKPTTLAEFNIQTLKFSQANLPLALSHALTPNMLYWSDIYPASLSLQKVSFSEERMSFAIDQITSNASKTGVDTLSTVSSNTGIHFHLTNKKLPIQLDGAHSSIQTTATKDIHTGSYNIQYNVTIPNYSNASVSIKLLTPTINQELKNTSNDSDKNQFLKLEAMLHAIKLSEISVSIHGDRMVNSLIPMLARISGNTLPSDPKAQALVRDAIIKQLTASLSDVPALSPVPDFLSSPQNRTISFNLSTATPIIVSDLFKSSSDTEALIEKSLKVTVQ</sequence>